<gene>
    <name evidence="1" type="ORF">B0H67DRAFT_296364</name>
</gene>
<organism evidence="1 2">
    <name type="scientific">Lasiosphaeris hirsuta</name>
    <dbReference type="NCBI Taxonomy" id="260670"/>
    <lineage>
        <taxon>Eukaryota</taxon>
        <taxon>Fungi</taxon>
        <taxon>Dikarya</taxon>
        <taxon>Ascomycota</taxon>
        <taxon>Pezizomycotina</taxon>
        <taxon>Sordariomycetes</taxon>
        <taxon>Sordariomycetidae</taxon>
        <taxon>Sordariales</taxon>
        <taxon>Lasiosphaeriaceae</taxon>
        <taxon>Lasiosphaeris</taxon>
    </lineage>
</organism>
<keyword evidence="2" id="KW-1185">Reference proteome</keyword>
<reference evidence="1" key="1">
    <citation type="submission" date="2023-06" db="EMBL/GenBank/DDBJ databases">
        <title>Genome-scale phylogeny and comparative genomics of the fungal order Sordariales.</title>
        <authorList>
            <consortium name="Lawrence Berkeley National Laboratory"/>
            <person name="Hensen N."/>
            <person name="Bonometti L."/>
            <person name="Westerberg I."/>
            <person name="Brannstrom I.O."/>
            <person name="Guillou S."/>
            <person name="Cros-Aarteil S."/>
            <person name="Calhoun S."/>
            <person name="Haridas S."/>
            <person name="Kuo A."/>
            <person name="Mondo S."/>
            <person name="Pangilinan J."/>
            <person name="Riley R."/>
            <person name="Labutti K."/>
            <person name="Andreopoulos B."/>
            <person name="Lipzen A."/>
            <person name="Chen C."/>
            <person name="Yanf M."/>
            <person name="Daum C."/>
            <person name="Ng V."/>
            <person name="Clum A."/>
            <person name="Steindorff A."/>
            <person name="Ohm R."/>
            <person name="Martin F."/>
            <person name="Silar P."/>
            <person name="Natvig D."/>
            <person name="Lalanne C."/>
            <person name="Gautier V."/>
            <person name="Ament-Velasquez S.L."/>
            <person name="Kruys A."/>
            <person name="Hutchinson M.I."/>
            <person name="Powell A.J."/>
            <person name="Barry K."/>
            <person name="Miller A.N."/>
            <person name="Grigoriev I.V."/>
            <person name="Debuchy R."/>
            <person name="Gladieux P."/>
            <person name="Thoren M.H."/>
            <person name="Johannesson H."/>
        </authorList>
    </citation>
    <scope>NUCLEOTIDE SEQUENCE</scope>
    <source>
        <strain evidence="1">SMH4607-1</strain>
    </source>
</reference>
<name>A0AA40A967_9PEZI</name>
<dbReference type="Proteomes" id="UP001172102">
    <property type="component" value="Unassembled WGS sequence"/>
</dbReference>
<sequence>MKPVSSYSMTPFGYSSQGRQHAWILVLRLRLRLRTFLHQGYRAVTLGMSPLARCAAAWMSPVAQFQPPLRRQMHKPASSRDDGAVVPQHRHIIFESATLSSAASPCTSLTMTLLPLPDFTSPPSSVLAFPWYYKVSEPTRTPLIAQGGSAAGASECLAFETDDPRVSQSSVATVVACILPTFVGSKKLMSDRSRSQKDTLRGRYFIRAIRCVYCC</sequence>
<proteinExistence type="predicted"/>
<accession>A0AA40A967</accession>
<dbReference type="AlphaFoldDB" id="A0AA40A967"/>
<comment type="caution">
    <text evidence="1">The sequence shown here is derived from an EMBL/GenBank/DDBJ whole genome shotgun (WGS) entry which is preliminary data.</text>
</comment>
<protein>
    <submittedName>
        <fullName evidence="1">Uncharacterized protein</fullName>
    </submittedName>
</protein>
<evidence type="ECO:0000313" key="2">
    <source>
        <dbReference type="Proteomes" id="UP001172102"/>
    </source>
</evidence>
<evidence type="ECO:0000313" key="1">
    <source>
        <dbReference type="EMBL" id="KAK0711608.1"/>
    </source>
</evidence>
<dbReference type="EMBL" id="JAUKUA010000005">
    <property type="protein sequence ID" value="KAK0711608.1"/>
    <property type="molecule type" value="Genomic_DNA"/>
</dbReference>